<dbReference type="SMART" id="SM00133">
    <property type="entry name" value="S_TK_X"/>
    <property type="match status" value="1"/>
</dbReference>
<proteinExistence type="inferred from homology"/>
<dbReference type="InterPro" id="IPR017892">
    <property type="entry name" value="Pkinase_C"/>
</dbReference>
<dbReference type="GO" id="GO:0005524">
    <property type="term" value="F:ATP binding"/>
    <property type="evidence" value="ECO:0007669"/>
    <property type="project" value="UniProtKB-UniRule"/>
</dbReference>
<protein>
    <submittedName>
        <fullName evidence="12">Uncharacterized protein</fullName>
    </submittedName>
</protein>
<feature type="domain" description="AGC-kinase C-terminal" evidence="11">
    <location>
        <begin position="419"/>
        <end position="494"/>
    </location>
</feature>
<evidence type="ECO:0000259" key="11">
    <source>
        <dbReference type="PROSITE" id="PS51285"/>
    </source>
</evidence>
<dbReference type="InterPro" id="IPR008271">
    <property type="entry name" value="Ser/Thr_kinase_AS"/>
</dbReference>
<dbReference type="PROSITE" id="PS50011">
    <property type="entry name" value="PROTEIN_KINASE_DOM"/>
    <property type="match status" value="1"/>
</dbReference>
<evidence type="ECO:0000256" key="6">
    <source>
        <dbReference type="ARBA" id="ARBA00022840"/>
    </source>
</evidence>
<dbReference type="AlphaFoldDB" id="A0A8C4NAQ3"/>
<dbReference type="SUPFAM" id="SSF56112">
    <property type="entry name" value="Protein kinase-like (PK-like)"/>
    <property type="match status" value="1"/>
</dbReference>
<feature type="domain" description="Protein kinase" evidence="10">
    <location>
        <begin position="131"/>
        <end position="418"/>
    </location>
</feature>
<dbReference type="GeneTree" id="ENSGT00940000153776"/>
<evidence type="ECO:0000256" key="4">
    <source>
        <dbReference type="ARBA" id="ARBA00022741"/>
    </source>
</evidence>
<dbReference type="PANTHER" id="PTHR24351">
    <property type="entry name" value="RIBOSOMAL PROTEIN S6 KINASE"/>
    <property type="match status" value="1"/>
</dbReference>
<evidence type="ECO:0000259" key="10">
    <source>
        <dbReference type="PROSITE" id="PS50011"/>
    </source>
</evidence>
<evidence type="ECO:0000256" key="3">
    <source>
        <dbReference type="ARBA" id="ARBA00022679"/>
    </source>
</evidence>
<dbReference type="InterPro" id="IPR011009">
    <property type="entry name" value="Kinase-like_dom_sf"/>
</dbReference>
<feature type="region of interest" description="Disordered" evidence="9">
    <location>
        <begin position="34"/>
        <end position="70"/>
    </location>
</feature>
<keyword evidence="2" id="KW-0597">Phosphoprotein</keyword>
<feature type="compositionally biased region" description="Basic and acidic residues" evidence="9">
    <location>
        <begin position="34"/>
        <end position="57"/>
    </location>
</feature>
<feature type="binding site" evidence="7">
    <location>
        <position position="160"/>
    </location>
    <ligand>
        <name>ATP</name>
        <dbReference type="ChEBI" id="CHEBI:30616"/>
    </ligand>
</feature>
<dbReference type="Pfam" id="PF00433">
    <property type="entry name" value="Pkinase_C"/>
    <property type="match status" value="1"/>
</dbReference>
<evidence type="ECO:0000256" key="9">
    <source>
        <dbReference type="SAM" id="MobiDB-lite"/>
    </source>
</evidence>
<name>A0A8C4NAQ3_EPTBU</name>
<dbReference type="FunFam" id="1.10.510.10:FF:000512">
    <property type="entry name" value="AKT serine/threonine kinase 1"/>
    <property type="match status" value="1"/>
</dbReference>
<accession>A0A8C4NAQ3</accession>
<dbReference type="Pfam" id="PF00069">
    <property type="entry name" value="Pkinase"/>
    <property type="match status" value="1"/>
</dbReference>
<keyword evidence="5" id="KW-0418">Kinase</keyword>
<dbReference type="Gene3D" id="3.30.200.20">
    <property type="entry name" value="Phosphorylase Kinase, domain 1"/>
    <property type="match status" value="1"/>
</dbReference>
<dbReference type="FunFam" id="3.30.200.20:FF:000103">
    <property type="entry name" value="Protein kinase C"/>
    <property type="match status" value="1"/>
</dbReference>
<dbReference type="GO" id="GO:0004674">
    <property type="term" value="F:protein serine/threonine kinase activity"/>
    <property type="evidence" value="ECO:0007669"/>
    <property type="project" value="UniProtKB-KW"/>
</dbReference>
<evidence type="ECO:0000313" key="12">
    <source>
        <dbReference type="Ensembl" id="ENSEBUP00000003863.1"/>
    </source>
</evidence>
<sequence length="494" mass="55866">MEKEHFKSLVPLVKMRAVSTVLVALKRHWRHSTHDDRKLNTSPCDSDHPPGYHERALSQHGRAWRQDDEVEEGKASSERLGMYNYLFYSSVCFHNALDTSKPSNPRFLSLQVENAEDADCSFSTNTTASDFDLLKILGKGSFGKVLLGRHKSSGKFYAIKVLQKSSILQNEEVGHIMAERNVLAKSLRHPFLVALHCSFQTADNLYLVLDYANGGELFFHLQREGSFPEARVRFYAAEITSAIGFLHSINIIYRDLKPENILLDSEGLSHRSSRLLKNQLREEEEVAKDQKWLRDEGHIKLTDFGLCKEGLRPKGTTSTFCGTAEYLAPEILQKQPYDRTVDWWCLGSVTYEMLFGMPPFFKQDTTTMYECILHQPLCCPCTASPSARVFLTGLLCKEPTTRLGAAADFNEISKQKFFAQINWEDLNSKRIQPPFNPNVAGPCDLRHIDLEFTDEPISSSLLHSGDFTTVTASMAEAEVAFVGFSYNPVLEDIS</sequence>
<evidence type="ECO:0000256" key="5">
    <source>
        <dbReference type="ARBA" id="ARBA00022777"/>
    </source>
</evidence>
<dbReference type="SMART" id="SM00220">
    <property type="entry name" value="S_TKc"/>
    <property type="match status" value="1"/>
</dbReference>
<dbReference type="Proteomes" id="UP000694388">
    <property type="component" value="Unplaced"/>
</dbReference>
<evidence type="ECO:0000256" key="8">
    <source>
        <dbReference type="RuleBase" id="RU000304"/>
    </source>
</evidence>
<dbReference type="Ensembl" id="ENSEBUT00000004260.1">
    <property type="protein sequence ID" value="ENSEBUP00000003863.1"/>
    <property type="gene ID" value="ENSEBUG00000002750.1"/>
</dbReference>
<keyword evidence="3" id="KW-0808">Transferase</keyword>
<dbReference type="InterPro" id="IPR017441">
    <property type="entry name" value="Protein_kinase_ATP_BS"/>
</dbReference>
<reference evidence="12" key="1">
    <citation type="submission" date="2025-05" db="UniProtKB">
        <authorList>
            <consortium name="Ensembl"/>
        </authorList>
    </citation>
    <scope>IDENTIFICATION</scope>
</reference>
<dbReference type="Ensembl" id="ENSEBUT00000004232.1">
    <property type="protein sequence ID" value="ENSEBUP00000003836.1"/>
    <property type="gene ID" value="ENSEBUG00000002750.1"/>
</dbReference>
<organism evidence="12 13">
    <name type="scientific">Eptatretus burgeri</name>
    <name type="common">Inshore hagfish</name>
    <dbReference type="NCBI Taxonomy" id="7764"/>
    <lineage>
        <taxon>Eukaryota</taxon>
        <taxon>Metazoa</taxon>
        <taxon>Chordata</taxon>
        <taxon>Craniata</taxon>
        <taxon>Vertebrata</taxon>
        <taxon>Cyclostomata</taxon>
        <taxon>Myxini</taxon>
        <taxon>Myxiniformes</taxon>
        <taxon>Myxinidae</taxon>
        <taxon>Eptatretinae</taxon>
        <taxon>Eptatretus</taxon>
    </lineage>
</organism>
<dbReference type="PROSITE" id="PS00107">
    <property type="entry name" value="PROTEIN_KINASE_ATP"/>
    <property type="match status" value="1"/>
</dbReference>
<dbReference type="PROSITE" id="PS00108">
    <property type="entry name" value="PROTEIN_KINASE_ST"/>
    <property type="match status" value="1"/>
</dbReference>
<dbReference type="FunFam" id="1.10.510.10:FF:000465">
    <property type="entry name" value="Non-specific serine/threonine protein kinase"/>
    <property type="match status" value="1"/>
</dbReference>
<dbReference type="PROSITE" id="PS51285">
    <property type="entry name" value="AGC_KINASE_CTER"/>
    <property type="match status" value="1"/>
</dbReference>
<keyword evidence="13" id="KW-1185">Reference proteome</keyword>
<evidence type="ECO:0000256" key="2">
    <source>
        <dbReference type="ARBA" id="ARBA00022553"/>
    </source>
</evidence>
<evidence type="ECO:0000256" key="7">
    <source>
        <dbReference type="PROSITE-ProRule" id="PRU10141"/>
    </source>
</evidence>
<dbReference type="InterPro" id="IPR000719">
    <property type="entry name" value="Prot_kinase_dom"/>
</dbReference>
<comment type="similarity">
    <text evidence="8">Belongs to the protein kinase superfamily.</text>
</comment>
<dbReference type="InterPro" id="IPR000961">
    <property type="entry name" value="AGC-kinase_C"/>
</dbReference>
<keyword evidence="1 8" id="KW-0723">Serine/threonine-protein kinase</keyword>
<keyword evidence="4 7" id="KW-0547">Nucleotide-binding</keyword>
<evidence type="ECO:0000256" key="1">
    <source>
        <dbReference type="ARBA" id="ARBA00022527"/>
    </source>
</evidence>
<evidence type="ECO:0000313" key="13">
    <source>
        <dbReference type="Proteomes" id="UP000694388"/>
    </source>
</evidence>
<dbReference type="Gene3D" id="1.10.510.10">
    <property type="entry name" value="Transferase(Phosphotransferase) domain 1"/>
    <property type="match status" value="2"/>
</dbReference>
<keyword evidence="6 7" id="KW-0067">ATP-binding</keyword>